<feature type="compositionally biased region" description="Basic and acidic residues" evidence="1">
    <location>
        <begin position="47"/>
        <end position="119"/>
    </location>
</feature>
<gene>
    <name evidence="2" type="ORF">SNAT2548_LOCUS31542</name>
</gene>
<name>A0A812UB36_9DINO</name>
<evidence type="ECO:0000313" key="2">
    <source>
        <dbReference type="EMBL" id="CAE7559712.1"/>
    </source>
</evidence>
<feature type="region of interest" description="Disordered" evidence="1">
    <location>
        <begin position="504"/>
        <end position="526"/>
    </location>
</feature>
<feature type="region of interest" description="Disordered" evidence="1">
    <location>
        <begin position="1"/>
        <end position="143"/>
    </location>
</feature>
<evidence type="ECO:0000256" key="1">
    <source>
        <dbReference type="SAM" id="MobiDB-lite"/>
    </source>
</evidence>
<organism evidence="2 3">
    <name type="scientific">Symbiodinium natans</name>
    <dbReference type="NCBI Taxonomy" id="878477"/>
    <lineage>
        <taxon>Eukaryota</taxon>
        <taxon>Sar</taxon>
        <taxon>Alveolata</taxon>
        <taxon>Dinophyceae</taxon>
        <taxon>Suessiales</taxon>
        <taxon>Symbiodiniaceae</taxon>
        <taxon>Symbiodinium</taxon>
    </lineage>
</organism>
<comment type="caution">
    <text evidence="2">The sequence shown here is derived from an EMBL/GenBank/DDBJ whole genome shotgun (WGS) entry which is preliminary data.</text>
</comment>
<accession>A0A812UB36</accession>
<dbReference type="OrthoDB" id="10566061at2759"/>
<dbReference type="Proteomes" id="UP000604046">
    <property type="component" value="Unassembled WGS sequence"/>
</dbReference>
<evidence type="ECO:0000313" key="3">
    <source>
        <dbReference type="Proteomes" id="UP000604046"/>
    </source>
</evidence>
<dbReference type="AlphaFoldDB" id="A0A812UB36"/>
<keyword evidence="3" id="KW-1185">Reference proteome</keyword>
<proteinExistence type="predicted"/>
<feature type="compositionally biased region" description="Basic and acidic residues" evidence="1">
    <location>
        <begin position="1"/>
        <end position="23"/>
    </location>
</feature>
<sequence length="526" mass="59322">MEQRTAERLAAREAEAADGIETHRRARTSIMRAIMEKQKQEQLTQAEPEKLPRRAAEADARPDVPAEKAKMAARDPDHQAERTPVPDRKDFEQQRRELQLQRDAMEREALEREQAELQRQRRALVQAPQDVSPQRTEEQVPPNQLIDSQREAVEREVFQRQQQIAAAEREALVEQIKAARQQQTLEMEMLREKVSQAEDARRTQQAELERLKEEVTKGSVYQEILQHFKLTPAVAVQETLPQHAMTAVPAVEVAETQTAEVSTRSISVEAVPEIPRMRRPQRPDPHALELGLQQGQMLERMLLKVVVQGWQAAIFESWRLPPEFRVRDVPWQTPPEEPLVPRPRGHNFVMHAELAAKGLSKWSEADPEGPLSTADLYEANARAHATFARWAVSASQRHRAQAFEQRQADPLSAEDQAAERAVQRASQTIEEAVQQDLLLEELRGGTAWPPPLLPPRPVLPGDAGWQERVQRSGRLFAAASADMPAGMQEEVLFVRSDGFVTSFHAEAPEGPTSSQSAPPLNPSTPG</sequence>
<dbReference type="EMBL" id="CAJNDS010002663">
    <property type="protein sequence ID" value="CAE7559712.1"/>
    <property type="molecule type" value="Genomic_DNA"/>
</dbReference>
<reference evidence="2" key="1">
    <citation type="submission" date="2021-02" db="EMBL/GenBank/DDBJ databases">
        <authorList>
            <person name="Dougan E. K."/>
            <person name="Rhodes N."/>
            <person name="Thang M."/>
            <person name="Chan C."/>
        </authorList>
    </citation>
    <scope>NUCLEOTIDE SEQUENCE</scope>
</reference>
<protein>
    <submittedName>
        <fullName evidence="2">Uncharacterized protein</fullName>
    </submittedName>
</protein>